<dbReference type="PANTHER" id="PTHR19957">
    <property type="entry name" value="SYNTAXIN"/>
    <property type="match status" value="1"/>
</dbReference>
<dbReference type="SMART" id="SM00503">
    <property type="entry name" value="SynN"/>
    <property type="match status" value="1"/>
</dbReference>
<dbReference type="EMBL" id="QEAQ01000081">
    <property type="protein sequence ID" value="TPX56207.1"/>
    <property type="molecule type" value="Genomic_DNA"/>
</dbReference>
<protein>
    <recommendedName>
        <fullName evidence="9">t-SNARE coiled-coil homology domain-containing protein</fullName>
    </recommendedName>
</protein>
<evidence type="ECO:0000256" key="1">
    <source>
        <dbReference type="ARBA" id="ARBA00004211"/>
    </source>
</evidence>
<sequence>MSRDRTGDLRSTASRLPTPVPRGGGANRPYGTGSSTTTSRDANNSYANERGMEMGRYVAAPGSQYSRGTESSRETGRYPQPVSTSYSNGSSYNREPERSRYPANSYSGGSAAPARSGGSSLDNFLDEVQSTKRGIDRVSENVQRIERLHQKALLGTSPDEQAHYTQQVDALQDETGDLIQTLRATVKGMAGATKTAPPTDAPIRQKQQAALAESLMSVARQYQEAQLKSKQKYRQRMEREIRIARPDASSDEIAQALDSNSGSVFSQQLLSSRVGAQRAALAEVQTRHQEISRIEQSINELFTLFQEMQGMLEQQQETIDAIETHVEDTHVYIEEGNKEMTQAIVHRKSSRKKAWWILACVIILLIIIAVVVYIQVVKPALDVKAATSK</sequence>
<dbReference type="InterPro" id="IPR006012">
    <property type="entry name" value="Syntaxin/epimorphin_CS"/>
</dbReference>
<dbReference type="GO" id="GO:0048278">
    <property type="term" value="P:vesicle docking"/>
    <property type="evidence" value="ECO:0007669"/>
    <property type="project" value="TreeGrafter"/>
</dbReference>
<feature type="compositionally biased region" description="Polar residues" evidence="7">
    <location>
        <begin position="81"/>
        <end position="93"/>
    </location>
</feature>
<feature type="compositionally biased region" description="Low complexity" evidence="7">
    <location>
        <begin position="105"/>
        <end position="120"/>
    </location>
</feature>
<dbReference type="PROSITE" id="PS50192">
    <property type="entry name" value="T_SNARE"/>
    <property type="match status" value="1"/>
</dbReference>
<dbReference type="AlphaFoldDB" id="A0A507DYE1"/>
<dbReference type="GO" id="GO:0005886">
    <property type="term" value="C:plasma membrane"/>
    <property type="evidence" value="ECO:0007669"/>
    <property type="project" value="TreeGrafter"/>
</dbReference>
<reference evidence="10 11" key="1">
    <citation type="journal article" date="2019" name="Sci. Rep.">
        <title>Comparative genomics of chytrid fungi reveal insights into the obligate biotrophic and pathogenic lifestyle of Synchytrium endobioticum.</title>
        <authorList>
            <person name="van de Vossenberg B.T.L.H."/>
            <person name="Warris S."/>
            <person name="Nguyen H.D.T."/>
            <person name="van Gent-Pelzer M.P.E."/>
            <person name="Joly D.L."/>
            <person name="van de Geest H.C."/>
            <person name="Bonants P.J.M."/>
            <person name="Smith D.S."/>
            <person name="Levesque C.A."/>
            <person name="van der Lee T.A.J."/>
        </authorList>
    </citation>
    <scope>NUCLEOTIDE SEQUENCE [LARGE SCALE GENOMIC DNA]</scope>
    <source>
        <strain evidence="10 11">CBS 809.83</strain>
    </source>
</reference>
<keyword evidence="4 8" id="KW-1133">Transmembrane helix</keyword>
<dbReference type="SMART" id="SM00397">
    <property type="entry name" value="t_SNARE"/>
    <property type="match status" value="1"/>
</dbReference>
<keyword evidence="3 8" id="KW-0812">Transmembrane</keyword>
<dbReference type="Pfam" id="PF05739">
    <property type="entry name" value="SNARE"/>
    <property type="match status" value="1"/>
</dbReference>
<evidence type="ECO:0000256" key="7">
    <source>
        <dbReference type="SAM" id="MobiDB-lite"/>
    </source>
</evidence>
<comment type="subcellular location">
    <subcellularLocation>
        <location evidence="1">Membrane</location>
        <topology evidence="1">Single-pass type IV membrane protein</topology>
    </subcellularLocation>
</comment>
<dbReference type="GO" id="GO:0006887">
    <property type="term" value="P:exocytosis"/>
    <property type="evidence" value="ECO:0007669"/>
    <property type="project" value="TreeGrafter"/>
</dbReference>
<evidence type="ECO:0000256" key="6">
    <source>
        <dbReference type="RuleBase" id="RU003858"/>
    </source>
</evidence>
<keyword evidence="11" id="KW-1185">Reference proteome</keyword>
<evidence type="ECO:0000256" key="5">
    <source>
        <dbReference type="ARBA" id="ARBA00023136"/>
    </source>
</evidence>
<dbReference type="SUPFAM" id="SSF47661">
    <property type="entry name" value="t-snare proteins"/>
    <property type="match status" value="1"/>
</dbReference>
<proteinExistence type="inferred from homology"/>
<dbReference type="STRING" id="109895.A0A507DYE1"/>
<dbReference type="InterPro" id="IPR000727">
    <property type="entry name" value="T_SNARE_dom"/>
</dbReference>
<evidence type="ECO:0000313" key="11">
    <source>
        <dbReference type="Proteomes" id="UP000318582"/>
    </source>
</evidence>
<dbReference type="InterPro" id="IPR045242">
    <property type="entry name" value="Syntaxin"/>
</dbReference>
<evidence type="ECO:0000256" key="2">
    <source>
        <dbReference type="ARBA" id="ARBA00009063"/>
    </source>
</evidence>
<keyword evidence="5 8" id="KW-0472">Membrane</keyword>
<evidence type="ECO:0000313" key="10">
    <source>
        <dbReference type="EMBL" id="TPX56207.1"/>
    </source>
</evidence>
<comment type="caution">
    <text evidence="10">The sequence shown here is derived from an EMBL/GenBank/DDBJ whole genome shotgun (WGS) entry which is preliminary data.</text>
</comment>
<comment type="similarity">
    <text evidence="2 6">Belongs to the syntaxin family.</text>
</comment>
<dbReference type="GO" id="GO:0006886">
    <property type="term" value="P:intracellular protein transport"/>
    <property type="evidence" value="ECO:0007669"/>
    <property type="project" value="InterPro"/>
</dbReference>
<evidence type="ECO:0000256" key="4">
    <source>
        <dbReference type="ARBA" id="ARBA00022989"/>
    </source>
</evidence>
<dbReference type="PANTHER" id="PTHR19957:SF307">
    <property type="entry name" value="PROTEIN SSO1-RELATED"/>
    <property type="match status" value="1"/>
</dbReference>
<dbReference type="Pfam" id="PF00804">
    <property type="entry name" value="Syntaxin"/>
    <property type="match status" value="1"/>
</dbReference>
<dbReference type="Gene3D" id="1.20.58.70">
    <property type="match status" value="1"/>
</dbReference>
<dbReference type="PROSITE" id="PS00914">
    <property type="entry name" value="SYNTAXIN"/>
    <property type="match status" value="1"/>
</dbReference>
<accession>A0A507DYE1</accession>
<dbReference type="GO" id="GO:0005484">
    <property type="term" value="F:SNAP receptor activity"/>
    <property type="evidence" value="ECO:0007669"/>
    <property type="project" value="InterPro"/>
</dbReference>
<dbReference type="GO" id="GO:0012505">
    <property type="term" value="C:endomembrane system"/>
    <property type="evidence" value="ECO:0007669"/>
    <property type="project" value="TreeGrafter"/>
</dbReference>
<feature type="transmembrane region" description="Helical" evidence="8">
    <location>
        <begin position="354"/>
        <end position="374"/>
    </location>
</feature>
<feature type="region of interest" description="Disordered" evidence="7">
    <location>
        <begin position="1"/>
        <end position="122"/>
    </location>
</feature>
<dbReference type="GO" id="GO:0031201">
    <property type="term" value="C:SNARE complex"/>
    <property type="evidence" value="ECO:0007669"/>
    <property type="project" value="TreeGrafter"/>
</dbReference>
<feature type="compositionally biased region" description="Polar residues" evidence="7">
    <location>
        <begin position="32"/>
        <end position="47"/>
    </location>
</feature>
<evidence type="ECO:0000256" key="3">
    <source>
        <dbReference type="ARBA" id="ARBA00022692"/>
    </source>
</evidence>
<dbReference type="GO" id="GO:0006906">
    <property type="term" value="P:vesicle fusion"/>
    <property type="evidence" value="ECO:0007669"/>
    <property type="project" value="TreeGrafter"/>
</dbReference>
<organism evidence="10 11">
    <name type="scientific">Powellomyces hirtus</name>
    <dbReference type="NCBI Taxonomy" id="109895"/>
    <lineage>
        <taxon>Eukaryota</taxon>
        <taxon>Fungi</taxon>
        <taxon>Fungi incertae sedis</taxon>
        <taxon>Chytridiomycota</taxon>
        <taxon>Chytridiomycota incertae sedis</taxon>
        <taxon>Chytridiomycetes</taxon>
        <taxon>Spizellomycetales</taxon>
        <taxon>Powellomycetaceae</taxon>
        <taxon>Powellomyces</taxon>
    </lineage>
</organism>
<name>A0A507DYE1_9FUNG</name>
<dbReference type="InterPro" id="IPR006011">
    <property type="entry name" value="Syntaxin_N"/>
</dbReference>
<feature type="domain" description="T-SNARE coiled-coil homology" evidence="9">
    <location>
        <begin position="281"/>
        <end position="343"/>
    </location>
</feature>
<dbReference type="Gene3D" id="1.20.5.110">
    <property type="match status" value="1"/>
</dbReference>
<dbReference type="Proteomes" id="UP000318582">
    <property type="component" value="Unassembled WGS sequence"/>
</dbReference>
<gene>
    <name evidence="10" type="ORF">PhCBS80983_g04683</name>
</gene>
<evidence type="ECO:0000259" key="9">
    <source>
        <dbReference type="PROSITE" id="PS50192"/>
    </source>
</evidence>
<dbReference type="InterPro" id="IPR010989">
    <property type="entry name" value="SNARE"/>
</dbReference>
<evidence type="ECO:0000256" key="8">
    <source>
        <dbReference type="SAM" id="Phobius"/>
    </source>
</evidence>
<dbReference type="CDD" id="cd15849">
    <property type="entry name" value="SNARE_Sso1"/>
    <property type="match status" value="1"/>
</dbReference>
<dbReference type="GO" id="GO:0000149">
    <property type="term" value="F:SNARE binding"/>
    <property type="evidence" value="ECO:0007669"/>
    <property type="project" value="TreeGrafter"/>
</dbReference>